<protein>
    <submittedName>
        <fullName evidence="1">Uncharacterized protein</fullName>
    </submittedName>
</protein>
<name>A0A6G1LN55_9PEZI</name>
<evidence type="ECO:0000313" key="1">
    <source>
        <dbReference type="EMBL" id="KAF2774315.1"/>
    </source>
</evidence>
<keyword evidence="2" id="KW-1185">Reference proteome</keyword>
<dbReference type="Proteomes" id="UP000799436">
    <property type="component" value="Unassembled WGS sequence"/>
</dbReference>
<sequence length="68" mass="7548">MRSESVVSLLGRRDVVIDDYLRGSHIVQDTHQCGCIGWDVTASKNAKRTAVGIPTWSPTVVLIYRFTA</sequence>
<dbReference type="EMBL" id="ML995808">
    <property type="protein sequence ID" value="KAF2774315.1"/>
    <property type="molecule type" value="Genomic_DNA"/>
</dbReference>
<accession>A0A6G1LN55</accession>
<proteinExistence type="predicted"/>
<evidence type="ECO:0000313" key="2">
    <source>
        <dbReference type="Proteomes" id="UP000799436"/>
    </source>
</evidence>
<dbReference type="OrthoDB" id="3942046at2759"/>
<organism evidence="1 2">
    <name type="scientific">Teratosphaeria nubilosa</name>
    <dbReference type="NCBI Taxonomy" id="161662"/>
    <lineage>
        <taxon>Eukaryota</taxon>
        <taxon>Fungi</taxon>
        <taxon>Dikarya</taxon>
        <taxon>Ascomycota</taxon>
        <taxon>Pezizomycotina</taxon>
        <taxon>Dothideomycetes</taxon>
        <taxon>Dothideomycetidae</taxon>
        <taxon>Mycosphaerellales</taxon>
        <taxon>Teratosphaeriaceae</taxon>
        <taxon>Teratosphaeria</taxon>
    </lineage>
</organism>
<dbReference type="AlphaFoldDB" id="A0A6G1LN55"/>
<gene>
    <name evidence="1" type="ORF">EJ03DRAFT_4569</name>
</gene>
<reference evidence="1" key="1">
    <citation type="journal article" date="2020" name="Stud. Mycol.">
        <title>101 Dothideomycetes genomes: a test case for predicting lifestyles and emergence of pathogens.</title>
        <authorList>
            <person name="Haridas S."/>
            <person name="Albert R."/>
            <person name="Binder M."/>
            <person name="Bloem J."/>
            <person name="Labutti K."/>
            <person name="Salamov A."/>
            <person name="Andreopoulos B."/>
            <person name="Baker S."/>
            <person name="Barry K."/>
            <person name="Bills G."/>
            <person name="Bluhm B."/>
            <person name="Cannon C."/>
            <person name="Castanera R."/>
            <person name="Culley D."/>
            <person name="Daum C."/>
            <person name="Ezra D."/>
            <person name="Gonzalez J."/>
            <person name="Henrissat B."/>
            <person name="Kuo A."/>
            <person name="Liang C."/>
            <person name="Lipzen A."/>
            <person name="Lutzoni F."/>
            <person name="Magnuson J."/>
            <person name="Mondo S."/>
            <person name="Nolan M."/>
            <person name="Ohm R."/>
            <person name="Pangilinan J."/>
            <person name="Park H.-J."/>
            <person name="Ramirez L."/>
            <person name="Alfaro M."/>
            <person name="Sun H."/>
            <person name="Tritt A."/>
            <person name="Yoshinaga Y."/>
            <person name="Zwiers L.-H."/>
            <person name="Turgeon B."/>
            <person name="Goodwin S."/>
            <person name="Spatafora J."/>
            <person name="Crous P."/>
            <person name="Grigoriev I."/>
        </authorList>
    </citation>
    <scope>NUCLEOTIDE SEQUENCE</scope>
    <source>
        <strain evidence="1">CBS 116005</strain>
    </source>
</reference>